<organism evidence="6 7">
    <name type="scientific">Pseudallescheria apiosperma</name>
    <name type="common">Scedosporium apiospermum</name>
    <dbReference type="NCBI Taxonomy" id="563466"/>
    <lineage>
        <taxon>Eukaryota</taxon>
        <taxon>Fungi</taxon>
        <taxon>Dikarya</taxon>
        <taxon>Ascomycota</taxon>
        <taxon>Pezizomycotina</taxon>
        <taxon>Sordariomycetes</taxon>
        <taxon>Hypocreomycetidae</taxon>
        <taxon>Microascales</taxon>
        <taxon>Microascaceae</taxon>
        <taxon>Scedosporium</taxon>
    </lineage>
</organism>
<feature type="domain" description="ZNFX1" evidence="5">
    <location>
        <begin position="74"/>
        <end position="192"/>
    </location>
</feature>
<dbReference type="InterPro" id="IPR027417">
    <property type="entry name" value="P-loop_NTPase"/>
</dbReference>
<keyword evidence="1" id="KW-0547">Nucleotide-binding</keyword>
<dbReference type="Proteomes" id="UP000028545">
    <property type="component" value="Unassembled WGS sequence"/>
</dbReference>
<evidence type="ECO:0000259" key="3">
    <source>
        <dbReference type="Pfam" id="PF13086"/>
    </source>
</evidence>
<comment type="caution">
    <text evidence="6">The sequence shown here is derived from an EMBL/GenBank/DDBJ whole genome shotgun (WGS) entry which is preliminary data.</text>
</comment>
<keyword evidence="1" id="KW-0067">ATP-binding</keyword>
<evidence type="ECO:0000313" key="6">
    <source>
        <dbReference type="EMBL" id="KEZ43211.1"/>
    </source>
</evidence>
<reference evidence="6 7" key="1">
    <citation type="journal article" date="2014" name="Genome Announc.">
        <title>Draft genome sequence of the pathogenic fungus Scedosporium apiospermum.</title>
        <authorList>
            <person name="Vandeputte P."/>
            <person name="Ghamrawi S."/>
            <person name="Rechenmann M."/>
            <person name="Iltis A."/>
            <person name="Giraud S."/>
            <person name="Fleury M."/>
            <person name="Thornton C."/>
            <person name="Delhaes L."/>
            <person name="Meyer W."/>
            <person name="Papon N."/>
            <person name="Bouchara J.P."/>
        </authorList>
    </citation>
    <scope>NUCLEOTIDE SEQUENCE [LARGE SCALE GENOMIC DNA]</scope>
    <source>
        <strain evidence="6 7">IHEM 14462</strain>
    </source>
</reference>
<dbReference type="Pfam" id="PF13087">
    <property type="entry name" value="AAA_12"/>
    <property type="match status" value="1"/>
</dbReference>
<dbReference type="InterPro" id="IPR057373">
    <property type="entry name" value="ZNFX1"/>
</dbReference>
<dbReference type="HOGENOM" id="CLU_001066_2_0_1"/>
<dbReference type="InterPro" id="IPR047187">
    <property type="entry name" value="SF1_C_Upf1"/>
</dbReference>
<dbReference type="GeneID" id="27723959"/>
<dbReference type="VEuPathDB" id="FungiDB:SAPIO_CDS4887"/>
<dbReference type="SUPFAM" id="SSF52540">
    <property type="entry name" value="P-loop containing nucleoside triphosphate hydrolases"/>
    <property type="match status" value="1"/>
</dbReference>
<dbReference type="AlphaFoldDB" id="A0A084G799"/>
<keyword evidence="1" id="KW-0378">Hydrolase</keyword>
<name>A0A084G799_PSEDA</name>
<keyword evidence="1" id="KW-0347">Helicase</keyword>
<dbReference type="Pfam" id="PF13086">
    <property type="entry name" value="AAA_11"/>
    <property type="match status" value="1"/>
</dbReference>
<dbReference type="InterPro" id="IPR041679">
    <property type="entry name" value="DNA2/NAM7-like_C"/>
</dbReference>
<sequence length="1268" mass="142460">MEPFSVPWDQVPECPTSAELLSSEPRKLPINDVNHTPGDKARYLETQYRLIRYEGVELLRRAIHEYREDPKMQESSETAIYTDVTVHGYQVTRLGTLCRIGFFPDRTDKRIRWSHSPRLTPGTVVALSTPRDNFNTICRIATVIQRFVTGGLEPDTKAGEPVTTPPRIDIAWADPVDAVLDPAKHMVMIEAKAGYYESVRHTMRGLQLWSNKDSRFDRYLIMGAKDASPPEYIERLKNLIDFSPVLSQPLQPQNKKKKNPNSNKSQVKTLNGKGISTSINMSRPFPPEMSALTGMDESQLGAIRNILTSEFPIVQGPPGTGKTFVSVSAIRILLRNLDWKTPIVIAAQTNHALDQLLVLVHQATKAPFIRLGGRSKNEQVSQRTLFNLRRESRKNFFGGKYNRIEARRKEHSRHVEHLFRQCFPDGFLDPHDLLDNDLLTQEQYDSIVHVGWHTGDDTHPRDPFRTWLGDAFLVVQQPRFVPRSNVYESVQDGELLGENRPGTIDDDERDRLSGVYHPISEKFKGYVRRDLLKPALWERVQTILKRYNDLYRVPHDYRGAVYRYLRTQYIKTRAEDFRNLLHSSVELANEARGVKAQCDAKLVQSHGIPIIGCTTTGLTKYRELLETLKPRVMLIEEAAETREANITSALFDSLEQLILVGDHMQLAPHTDVPGLADEPFNLGVSLFERMVRLDIGHSVLTVQRRMVPEIRQILGPVYPTLTDHPSVADEKVRPPVPGMGNFSTYFLCHSWPEDVTQHLSRVNRDEAQMIAGFVRYLVQNGTSPEKITVLTFYKGQVGCIRERLSKDMILGNLHATKRYKICTVDGYQGEENDVVILSLVRSSAADAPSRVGFLANQNRAVVAISRARRGFYIFGNYWNLIRASPLAKKIWKPVTDVIVNQQRCHRSLRLTCQQHGAVTHIRGQGDWDSIHGGCRAKCTYVAPHSQLDCKKPCARRTPCGHKCSELCGKPCRCALGCKGAIASSHRQKKQADTFASLEGWMEMNAPQLQPSKPREAPRFIDEEWDVGSGWESDGESDALESRRGNKNIPTMARSVSAGQPGPQTRLGFGGDYDDDFLGDIYSSDERDRRAKPSINRKPESAAPVRPEIVSPRPKALEATVTIKHVFKEVVVDKNLKRLPVRVVHSYSSSGAGGEATPLPVSTPPPLADGNSSASDVLLPSPAGDEGIRGEVVILDLNTGHDTIGLEDFLRQMGQGEEEDGKGKEEIGVAKICNGVAWAEEDDDDDEDGEEYEEEEDDIDSETVNLIEL</sequence>
<dbReference type="PANTHER" id="PTHR10887">
    <property type="entry name" value="DNA2/NAM7 HELICASE FAMILY"/>
    <property type="match status" value="1"/>
</dbReference>
<evidence type="ECO:0000259" key="5">
    <source>
        <dbReference type="Pfam" id="PF25396"/>
    </source>
</evidence>
<evidence type="ECO:0000256" key="1">
    <source>
        <dbReference type="ARBA" id="ARBA00022806"/>
    </source>
</evidence>
<dbReference type="CDD" id="cd18808">
    <property type="entry name" value="SF1_C_Upf1"/>
    <property type="match status" value="1"/>
</dbReference>
<dbReference type="InterPro" id="IPR041677">
    <property type="entry name" value="DNA2/NAM7_AAA_11"/>
</dbReference>
<dbReference type="EMBL" id="JOWA01000095">
    <property type="protein sequence ID" value="KEZ43211.1"/>
    <property type="molecule type" value="Genomic_DNA"/>
</dbReference>
<evidence type="ECO:0008006" key="8">
    <source>
        <dbReference type="Google" id="ProtNLM"/>
    </source>
</evidence>
<feature type="region of interest" description="Disordered" evidence="2">
    <location>
        <begin position="1077"/>
        <end position="1104"/>
    </location>
</feature>
<protein>
    <recommendedName>
        <fullName evidence="8">Helicase required for RNAi-mediated heterochromatin assembly 1</fullName>
    </recommendedName>
</protein>
<feature type="region of interest" description="Disordered" evidence="2">
    <location>
        <begin position="1026"/>
        <end position="1046"/>
    </location>
</feature>
<dbReference type="KEGG" id="sapo:SAPIO_CDS4887"/>
<dbReference type="InterPro" id="IPR045055">
    <property type="entry name" value="DNA2/NAM7-like"/>
</dbReference>
<dbReference type="Pfam" id="PF25396">
    <property type="entry name" value="ZNFX1"/>
    <property type="match status" value="1"/>
</dbReference>
<dbReference type="GO" id="GO:0031380">
    <property type="term" value="C:nuclear RNA-directed RNA polymerase complex"/>
    <property type="evidence" value="ECO:0007669"/>
    <property type="project" value="TreeGrafter"/>
</dbReference>
<feature type="region of interest" description="Disordered" evidence="2">
    <location>
        <begin position="247"/>
        <end position="279"/>
    </location>
</feature>
<dbReference type="GO" id="GO:0004386">
    <property type="term" value="F:helicase activity"/>
    <property type="evidence" value="ECO:0007669"/>
    <property type="project" value="InterPro"/>
</dbReference>
<dbReference type="OMA" id="EWIMVEA"/>
<accession>A0A084G799</accession>
<feature type="compositionally biased region" description="Acidic residues" evidence="2">
    <location>
        <begin position="1238"/>
        <end position="1260"/>
    </location>
</feature>
<feature type="domain" description="DNA2/NAM7 helicase-like C-terminal" evidence="4">
    <location>
        <begin position="683"/>
        <end position="876"/>
    </location>
</feature>
<evidence type="ECO:0000313" key="7">
    <source>
        <dbReference type="Proteomes" id="UP000028545"/>
    </source>
</evidence>
<feature type="domain" description="DNA2/NAM7 helicase helicase" evidence="3">
    <location>
        <begin position="295"/>
        <end position="668"/>
    </location>
</feature>
<proteinExistence type="predicted"/>
<dbReference type="RefSeq" id="XP_016643010.1">
    <property type="nucleotide sequence ID" value="XM_016787335.1"/>
</dbReference>
<evidence type="ECO:0000259" key="4">
    <source>
        <dbReference type="Pfam" id="PF13087"/>
    </source>
</evidence>
<dbReference type="OrthoDB" id="409395at2759"/>
<evidence type="ECO:0000256" key="2">
    <source>
        <dbReference type="SAM" id="MobiDB-lite"/>
    </source>
</evidence>
<dbReference type="GO" id="GO:0031048">
    <property type="term" value="P:regulatory ncRNA-mediated heterochromatin formation"/>
    <property type="evidence" value="ECO:0007669"/>
    <property type="project" value="TreeGrafter"/>
</dbReference>
<gene>
    <name evidence="6" type="ORF">SAPIO_CDS4887</name>
</gene>
<keyword evidence="7" id="KW-1185">Reference proteome</keyword>
<dbReference type="Gene3D" id="3.40.50.300">
    <property type="entry name" value="P-loop containing nucleotide triphosphate hydrolases"/>
    <property type="match status" value="3"/>
</dbReference>
<dbReference type="PANTHER" id="PTHR10887:SF341">
    <property type="entry name" value="NFX1-TYPE ZINC FINGER-CONTAINING PROTEIN 1"/>
    <property type="match status" value="1"/>
</dbReference>
<feature type="region of interest" description="Disordered" evidence="2">
    <location>
        <begin position="1235"/>
        <end position="1268"/>
    </location>
</feature>